<protein>
    <submittedName>
        <fullName evidence="1">Uncharacterized protein</fullName>
    </submittedName>
</protein>
<proteinExistence type="predicted"/>
<dbReference type="EMBL" id="LAZR01040728">
    <property type="protein sequence ID" value="KKL13769.1"/>
    <property type="molecule type" value="Genomic_DNA"/>
</dbReference>
<name>A0A0F9AW07_9ZZZZ</name>
<reference evidence="1" key="1">
    <citation type="journal article" date="2015" name="Nature">
        <title>Complex archaea that bridge the gap between prokaryotes and eukaryotes.</title>
        <authorList>
            <person name="Spang A."/>
            <person name="Saw J.H."/>
            <person name="Jorgensen S.L."/>
            <person name="Zaremba-Niedzwiedzka K."/>
            <person name="Martijn J."/>
            <person name="Lind A.E."/>
            <person name="van Eijk R."/>
            <person name="Schleper C."/>
            <person name="Guy L."/>
            <person name="Ettema T.J."/>
        </authorList>
    </citation>
    <scope>NUCLEOTIDE SEQUENCE</scope>
</reference>
<gene>
    <name evidence="1" type="ORF">LCGC14_2522450</name>
</gene>
<sequence length="68" mass="7840">MIQQHTGYLESLILNTQMKDIYYVIHSIVKNLSATTVIEEWVGHKCVMLMTGSPYVSHYFDEQQSGTM</sequence>
<comment type="caution">
    <text evidence="1">The sequence shown here is derived from an EMBL/GenBank/DDBJ whole genome shotgun (WGS) entry which is preliminary data.</text>
</comment>
<organism evidence="1">
    <name type="scientific">marine sediment metagenome</name>
    <dbReference type="NCBI Taxonomy" id="412755"/>
    <lineage>
        <taxon>unclassified sequences</taxon>
        <taxon>metagenomes</taxon>
        <taxon>ecological metagenomes</taxon>
    </lineage>
</organism>
<accession>A0A0F9AW07</accession>
<dbReference type="AlphaFoldDB" id="A0A0F9AW07"/>
<evidence type="ECO:0000313" key="1">
    <source>
        <dbReference type="EMBL" id="KKL13769.1"/>
    </source>
</evidence>